<accession>A0ABM8AM45</accession>
<dbReference type="EMBL" id="AP026565">
    <property type="protein sequence ID" value="BDP44909.1"/>
    <property type="molecule type" value="Genomic_DNA"/>
</dbReference>
<name>A0ABM8AM45_9DEIO</name>
<organism evidence="1 2">
    <name type="scientific">Deinococcus aetherius</name>
    <dbReference type="NCBI Taxonomy" id="200252"/>
    <lineage>
        <taxon>Bacteria</taxon>
        <taxon>Thermotogati</taxon>
        <taxon>Deinococcota</taxon>
        <taxon>Deinococci</taxon>
        <taxon>Deinococcales</taxon>
        <taxon>Deinococcaceae</taxon>
        <taxon>Deinococcus</taxon>
    </lineage>
</organism>
<keyword evidence="1" id="KW-0614">Plasmid</keyword>
<proteinExistence type="predicted"/>
<evidence type="ECO:0000313" key="2">
    <source>
        <dbReference type="Proteomes" id="UP001064971"/>
    </source>
</evidence>
<gene>
    <name evidence="1" type="ORF">DAETH_48780</name>
</gene>
<sequence>MNETTTAGAWGEVVSSAEVFPDLEERPRLLLGVLPGWLSREVRPGQDRRWLHLRHQAGGVNCTQVELVATELTPRPEREAGLLRLFLRFYDSNLAGWGTTVDDLMTYRVALRELLGVDANLSYGDLREAVYPVDVTAAHLHHLTGDELPEDLDELLMFTHSATRPMEMLNRWRLWIITQNSD</sequence>
<evidence type="ECO:0000313" key="1">
    <source>
        <dbReference type="EMBL" id="BDP44909.1"/>
    </source>
</evidence>
<protein>
    <submittedName>
        <fullName evidence="1">Uncharacterized protein</fullName>
    </submittedName>
</protein>
<geneLocation type="plasmid" evidence="1 2">
    <name>pDAETH-5</name>
</geneLocation>
<keyword evidence="2" id="KW-1185">Reference proteome</keyword>
<reference evidence="1" key="1">
    <citation type="submission" date="2022-07" db="EMBL/GenBank/DDBJ databases">
        <title>Complete Genome Sequence of the Radioresistant Bacterium Deinococcus aetherius ST0316, Isolated from the Air Dust collected in Lower Stratosphere above Japan.</title>
        <authorList>
            <person name="Satoh K."/>
            <person name="Hagiwara K."/>
            <person name="Katsumata K."/>
            <person name="Kubo A."/>
            <person name="Yokobori S."/>
            <person name="Yamagishi A."/>
            <person name="Oono Y."/>
            <person name="Narumi I."/>
        </authorList>
    </citation>
    <scope>NUCLEOTIDE SEQUENCE</scope>
    <source>
        <strain evidence="1">ST0316</strain>
        <plasmid evidence="1">pDAETH-5</plasmid>
    </source>
</reference>
<dbReference type="Proteomes" id="UP001064971">
    <property type="component" value="Plasmid pDAETH-5"/>
</dbReference>